<dbReference type="OrthoDB" id="27483at2759"/>
<reference evidence="1 2" key="1">
    <citation type="submission" date="2016-07" db="EMBL/GenBank/DDBJ databases">
        <title>Draft genome of the white-rot fungus Obba rivulosa 3A-2.</title>
        <authorList>
            <consortium name="DOE Joint Genome Institute"/>
            <person name="Miettinen O."/>
            <person name="Riley R."/>
            <person name="Acob R."/>
            <person name="Barry K."/>
            <person name="Cullen D."/>
            <person name="De Vries R."/>
            <person name="Hainaut M."/>
            <person name="Hatakka A."/>
            <person name="Henrissat B."/>
            <person name="Hilden K."/>
            <person name="Kuo R."/>
            <person name="Labutti K."/>
            <person name="Lipzen A."/>
            <person name="Makela M.R."/>
            <person name="Sandor L."/>
            <person name="Spatafora J.W."/>
            <person name="Grigoriev I.V."/>
            <person name="Hibbett D.S."/>
        </authorList>
    </citation>
    <scope>NUCLEOTIDE SEQUENCE [LARGE SCALE GENOMIC DNA]</scope>
    <source>
        <strain evidence="1 2">3A-2</strain>
    </source>
</reference>
<dbReference type="PANTHER" id="PTHR33099:SF7">
    <property type="entry name" value="MYND-TYPE DOMAIN-CONTAINING PROTEIN"/>
    <property type="match status" value="1"/>
</dbReference>
<dbReference type="EMBL" id="KV722420">
    <property type="protein sequence ID" value="OCH89762.1"/>
    <property type="molecule type" value="Genomic_DNA"/>
</dbReference>
<dbReference type="Proteomes" id="UP000250043">
    <property type="component" value="Unassembled WGS sequence"/>
</dbReference>
<sequence>MTFGGSSGDATTSVDDQVEALQNAIAASSPFCHGCLDVWPHELTLYYGDDENIRRIELSYGRMEEELRRLFDASEPATFKRDSQDVLDETLMKAGKLHIFDFANKFDPTASRMLSLIRGELLESGREEPISAELRELNVYGPGSFSKSYKETQRNEDCFATLVLIYPTKHEGGELVLDRDGEQWVIDIANAISHSAESNNIHYVAFLNDVAHEILPIRSGYRVAVTYELFFTPDPDVTLNAECRTASRGSPPNKKTMEAALQALLRNADSPLNNGGYLGFGLRHRYPFSGLKPWDLDNDLELLQDRLKGCDATILQICEDLELDVSLKAIVKLPEADVIIDYIPSVPEVITREEQKYGSLVPYFIWSDGGRILGEVRQGARYKEKWYMEPVTWITPYTNEANVLKAPRALGGDEVSLHWVPIHICLLAKIRARENGNGPGAIAGDTESQDDMFVK</sequence>
<accession>A0A8E2AX74</accession>
<proteinExistence type="predicted"/>
<evidence type="ECO:0000313" key="2">
    <source>
        <dbReference type="Proteomes" id="UP000250043"/>
    </source>
</evidence>
<protein>
    <recommendedName>
        <fullName evidence="3">Fe2OG dioxygenase domain-containing protein</fullName>
    </recommendedName>
</protein>
<dbReference type="AlphaFoldDB" id="A0A8E2AX74"/>
<evidence type="ECO:0000313" key="1">
    <source>
        <dbReference type="EMBL" id="OCH89762.1"/>
    </source>
</evidence>
<evidence type="ECO:0008006" key="3">
    <source>
        <dbReference type="Google" id="ProtNLM"/>
    </source>
</evidence>
<gene>
    <name evidence="1" type="ORF">OBBRIDRAFT_778110</name>
</gene>
<name>A0A8E2AX74_9APHY</name>
<dbReference type="Gene3D" id="2.60.120.620">
    <property type="entry name" value="q2cbj1_9rhob like domain"/>
    <property type="match status" value="1"/>
</dbReference>
<keyword evidence="2" id="KW-1185">Reference proteome</keyword>
<dbReference type="PANTHER" id="PTHR33099">
    <property type="entry name" value="FE2OG DIOXYGENASE DOMAIN-CONTAINING PROTEIN"/>
    <property type="match status" value="1"/>
</dbReference>
<organism evidence="1 2">
    <name type="scientific">Obba rivulosa</name>
    <dbReference type="NCBI Taxonomy" id="1052685"/>
    <lineage>
        <taxon>Eukaryota</taxon>
        <taxon>Fungi</taxon>
        <taxon>Dikarya</taxon>
        <taxon>Basidiomycota</taxon>
        <taxon>Agaricomycotina</taxon>
        <taxon>Agaricomycetes</taxon>
        <taxon>Polyporales</taxon>
        <taxon>Gelatoporiaceae</taxon>
        <taxon>Obba</taxon>
    </lineage>
</organism>